<dbReference type="Pfam" id="PF00134">
    <property type="entry name" value="Cyclin_N"/>
    <property type="match status" value="1"/>
</dbReference>
<evidence type="ECO:0000256" key="6">
    <source>
        <dbReference type="ARBA" id="ARBA00022723"/>
    </source>
</evidence>
<dbReference type="PANTHER" id="PTHR47992">
    <property type="entry name" value="PROTEIN PHOSPHATASE"/>
    <property type="match status" value="1"/>
</dbReference>
<evidence type="ECO:0000259" key="19">
    <source>
        <dbReference type="PROSITE" id="PS51746"/>
    </source>
</evidence>
<evidence type="ECO:0000256" key="16">
    <source>
        <dbReference type="RuleBase" id="RU000383"/>
    </source>
</evidence>
<keyword evidence="21" id="KW-1185">Reference proteome</keyword>
<dbReference type="SMART" id="SM00385">
    <property type="entry name" value="CYCLIN"/>
    <property type="match status" value="2"/>
</dbReference>
<dbReference type="SMART" id="SM00332">
    <property type="entry name" value="PP2Cc"/>
    <property type="match status" value="1"/>
</dbReference>
<evidence type="ECO:0000256" key="9">
    <source>
        <dbReference type="ARBA" id="ARBA00022912"/>
    </source>
</evidence>
<dbReference type="InterPro" id="IPR036457">
    <property type="entry name" value="PPM-type-like_dom_sf"/>
</dbReference>
<dbReference type="InterPro" id="IPR048258">
    <property type="entry name" value="Cyclins_cyclin-box"/>
</dbReference>
<accession>A0A0D9YUQ4</accession>
<dbReference type="InterPro" id="IPR036915">
    <property type="entry name" value="Cyclin-like_sf"/>
</dbReference>
<evidence type="ECO:0000256" key="13">
    <source>
        <dbReference type="ARBA" id="ARBA00038287"/>
    </source>
</evidence>
<evidence type="ECO:0000256" key="5">
    <source>
        <dbReference type="ARBA" id="ARBA00022618"/>
    </source>
</evidence>
<evidence type="ECO:0000256" key="8">
    <source>
        <dbReference type="ARBA" id="ARBA00022842"/>
    </source>
</evidence>
<keyword evidence="9 17" id="KW-0904">Protein phosphatase</keyword>
<dbReference type="PROSITE" id="PS01032">
    <property type="entry name" value="PPM_1"/>
    <property type="match status" value="1"/>
</dbReference>
<dbReference type="EnsemblPlants" id="OGLUM02G23840.3">
    <property type="protein sequence ID" value="OGLUM02G23840.3"/>
    <property type="gene ID" value="OGLUM02G23840"/>
</dbReference>
<dbReference type="Gramene" id="OGLUM02G23840.3">
    <property type="protein sequence ID" value="OGLUM02G23840.3"/>
    <property type="gene ID" value="OGLUM02G23840"/>
</dbReference>
<dbReference type="CDD" id="cd00143">
    <property type="entry name" value="PP2Cc"/>
    <property type="match status" value="1"/>
</dbReference>
<reference evidence="20" key="1">
    <citation type="submission" date="2015-04" db="UniProtKB">
        <authorList>
            <consortium name="EnsemblPlants"/>
        </authorList>
    </citation>
    <scope>IDENTIFICATION</scope>
</reference>
<keyword evidence="5" id="KW-0132">Cell division</keyword>
<dbReference type="InterPro" id="IPR000222">
    <property type="entry name" value="PP2C_BS"/>
</dbReference>
<dbReference type="EC" id="3.1.3.16" evidence="4"/>
<evidence type="ECO:0000256" key="10">
    <source>
        <dbReference type="ARBA" id="ARBA00023127"/>
    </source>
</evidence>
<comment type="similarity">
    <text evidence="13">Belongs to the cyclin family. Cyclin F subfamily.</text>
</comment>
<dbReference type="GO" id="GO:0004722">
    <property type="term" value="F:protein serine/threonine phosphatase activity"/>
    <property type="evidence" value="ECO:0007669"/>
    <property type="project" value="UniProtKB-EC"/>
</dbReference>
<dbReference type="Gene3D" id="3.60.40.10">
    <property type="entry name" value="PPM-type phosphatase domain"/>
    <property type="match status" value="1"/>
</dbReference>
<evidence type="ECO:0000256" key="15">
    <source>
        <dbReference type="ARBA" id="ARBA00048336"/>
    </source>
</evidence>
<dbReference type="eggNOG" id="KOG0698">
    <property type="taxonomic scope" value="Eukaryota"/>
</dbReference>
<keyword evidence="6" id="KW-0479">Metal-binding</keyword>
<comment type="cofactor">
    <cofactor evidence="2">
        <name>Mg(2+)</name>
        <dbReference type="ChEBI" id="CHEBI:18420"/>
    </cofactor>
</comment>
<feature type="region of interest" description="Disordered" evidence="18">
    <location>
        <begin position="530"/>
        <end position="557"/>
    </location>
</feature>
<evidence type="ECO:0000256" key="18">
    <source>
        <dbReference type="SAM" id="MobiDB-lite"/>
    </source>
</evidence>
<feature type="region of interest" description="Disordered" evidence="18">
    <location>
        <begin position="407"/>
        <end position="480"/>
    </location>
</feature>
<dbReference type="SMART" id="SM01332">
    <property type="entry name" value="Cyclin_C"/>
    <property type="match status" value="1"/>
</dbReference>
<comment type="catalytic activity">
    <reaction evidence="15">
        <text>O-phospho-L-threonyl-[protein] + H2O = L-threonyl-[protein] + phosphate</text>
        <dbReference type="Rhea" id="RHEA:47004"/>
        <dbReference type="Rhea" id="RHEA-COMP:11060"/>
        <dbReference type="Rhea" id="RHEA-COMP:11605"/>
        <dbReference type="ChEBI" id="CHEBI:15377"/>
        <dbReference type="ChEBI" id="CHEBI:30013"/>
        <dbReference type="ChEBI" id="CHEBI:43474"/>
        <dbReference type="ChEBI" id="CHEBI:61977"/>
        <dbReference type="EC" id="3.1.3.16"/>
    </reaction>
</comment>
<feature type="compositionally biased region" description="Basic and acidic residues" evidence="18">
    <location>
        <begin position="863"/>
        <end position="887"/>
    </location>
</feature>
<feature type="domain" description="PPM-type phosphatase" evidence="19">
    <location>
        <begin position="560"/>
        <end position="852"/>
    </location>
</feature>
<dbReference type="Gene3D" id="1.10.472.10">
    <property type="entry name" value="Cyclin-like"/>
    <property type="match status" value="2"/>
</dbReference>
<dbReference type="InterPro" id="IPR001932">
    <property type="entry name" value="PPM-type_phosphatase-like_dom"/>
</dbReference>
<feature type="compositionally biased region" description="Low complexity" evidence="18">
    <location>
        <begin position="443"/>
        <end position="459"/>
    </location>
</feature>
<evidence type="ECO:0000256" key="7">
    <source>
        <dbReference type="ARBA" id="ARBA00022801"/>
    </source>
</evidence>
<comment type="catalytic activity">
    <reaction evidence="14">
        <text>O-phospho-L-seryl-[protein] + H2O = L-seryl-[protein] + phosphate</text>
        <dbReference type="Rhea" id="RHEA:20629"/>
        <dbReference type="Rhea" id="RHEA-COMP:9863"/>
        <dbReference type="Rhea" id="RHEA-COMP:11604"/>
        <dbReference type="ChEBI" id="CHEBI:15377"/>
        <dbReference type="ChEBI" id="CHEBI:29999"/>
        <dbReference type="ChEBI" id="CHEBI:43474"/>
        <dbReference type="ChEBI" id="CHEBI:83421"/>
        <dbReference type="EC" id="3.1.3.16"/>
    </reaction>
</comment>
<evidence type="ECO:0000256" key="4">
    <source>
        <dbReference type="ARBA" id="ARBA00013081"/>
    </source>
</evidence>
<keyword evidence="11" id="KW-0464">Manganese</keyword>
<keyword evidence="12" id="KW-0131">Cell cycle</keyword>
<dbReference type="FunFam" id="3.60.40.10:FF:000056">
    <property type="entry name" value="Probable protein phosphatase 2C 18"/>
    <property type="match status" value="1"/>
</dbReference>
<dbReference type="GO" id="GO:0051301">
    <property type="term" value="P:cell division"/>
    <property type="evidence" value="ECO:0007669"/>
    <property type="project" value="UniProtKB-KW"/>
</dbReference>
<evidence type="ECO:0000256" key="2">
    <source>
        <dbReference type="ARBA" id="ARBA00001946"/>
    </source>
</evidence>
<dbReference type="GO" id="GO:0046872">
    <property type="term" value="F:metal ion binding"/>
    <property type="evidence" value="ECO:0007669"/>
    <property type="project" value="UniProtKB-KW"/>
</dbReference>
<evidence type="ECO:0000313" key="21">
    <source>
        <dbReference type="Proteomes" id="UP000026961"/>
    </source>
</evidence>
<evidence type="ECO:0000256" key="17">
    <source>
        <dbReference type="RuleBase" id="RU003465"/>
    </source>
</evidence>
<dbReference type="InterPro" id="IPR006671">
    <property type="entry name" value="Cyclin_N"/>
</dbReference>
<name>A0A0D9YUQ4_9ORYZ</name>
<dbReference type="Proteomes" id="UP000026961">
    <property type="component" value="Chromosome 2"/>
</dbReference>
<dbReference type="HOGENOM" id="CLU_015573_0_0_1"/>
<reference evidence="20" key="2">
    <citation type="submission" date="2018-05" db="EMBL/GenBank/DDBJ databases">
        <title>OgluRS3 (Oryza glumaepatula Reference Sequence Version 3).</title>
        <authorList>
            <person name="Zhang J."/>
            <person name="Kudrna D."/>
            <person name="Lee S."/>
            <person name="Talag J."/>
            <person name="Welchert J."/>
            <person name="Wing R.A."/>
        </authorList>
    </citation>
    <scope>NUCLEOTIDE SEQUENCE [LARGE SCALE GENOMIC DNA]</scope>
</reference>
<evidence type="ECO:0000256" key="12">
    <source>
        <dbReference type="ARBA" id="ARBA00023306"/>
    </source>
</evidence>
<comment type="cofactor">
    <cofactor evidence="1">
        <name>Mn(2+)</name>
        <dbReference type="ChEBI" id="CHEBI:29035"/>
    </cofactor>
</comment>
<dbReference type="SUPFAM" id="SSF47954">
    <property type="entry name" value="Cyclin-like"/>
    <property type="match status" value="2"/>
</dbReference>
<keyword evidence="10 16" id="KW-0195">Cyclin</keyword>
<evidence type="ECO:0000256" key="14">
    <source>
        <dbReference type="ARBA" id="ARBA00047761"/>
    </source>
</evidence>
<dbReference type="Pfam" id="PF00481">
    <property type="entry name" value="PP2C"/>
    <property type="match status" value="1"/>
</dbReference>
<protein>
    <recommendedName>
        <fullName evidence="4">protein-serine/threonine phosphatase</fullName>
        <ecNumber evidence="4">3.1.3.16</ecNumber>
    </recommendedName>
</protein>
<sequence length="887" mass="96591">MDSIMEPYVADLLADDITASMVELLSGDGGAAQMDVGVLDAYLRAIGALPAHPAAPGADLAAAAEVESMASNDDTNGNWDTKVDAKVPSAFLPPPPGFPPLPVPALADEPVYAAPVDEGDAIRAFMQQLEWSEQYNGDDDAPAPDDSMASRPQLCAPYDDDIDANLRAMEKDAAERPSPDYLDTVHSGQISAASRASLVAWMGRLTHRYELAAGTLHRAVSYFDRFLSARALPSYTEHQLSLVGATAVYTAAKYEDQGTVFKLDAREIASYGEFASAQEVLAMEREMMAALGYRLGGPNAETFVEHFTRYSKGKEELRVQRLARHIADRSLESYGCLGYLPSVVAAAVISIARWTLNPPGALPWSSELHGLTGGEAVVVRRPEQKTKGVELSGRRRRARRRVGLNAAPRGSSACTPERLGGADQYPGYGGGGGGGGGIPPRRPQGSARVGPGARAARGAHLGRRIRRSSHVGPIQRTRCARSGRRRKLWVGFTTFCAPPPLACKALAPLTHFCFAITTIFTSHKRSGIAERKEASAMGASPSRPLEQSPSSSEGENHRVKYASYTTQGFRPHMEDALAVELDLDATTSFFGVYDGHGGAEVAMYCAKRFHTMLLEDVDYINNLPNAITSVCFRLDDDLQRSNEWRESLNPCANRNCLTNICANLHHFTEFYTSAGLLPPQDYVPPSYEGSTACVVIIRGNQIIVGNVGDSRCVLSKNGQAISLSFDHKPHHEAERERIQRAGGHVFLRRILGMLATSRAIGDFAYKQNRNMPPSQQMVTCVPDIRVENITDDTEFLVIASDGVWDGMRNNNVVQFVRQELRPGEENLRETCEKLVGHCLHSNDNATAILVKFKPIEEDPDEVASARDEHQHNPEGGDEKLDINNDNV</sequence>
<feature type="region of interest" description="Disordered" evidence="18">
    <location>
        <begin position="135"/>
        <end position="154"/>
    </location>
</feature>
<dbReference type="InterPro" id="IPR004367">
    <property type="entry name" value="Cyclin_C-dom"/>
</dbReference>
<dbReference type="AlphaFoldDB" id="A0A0D9YUQ4"/>
<feature type="compositionally biased region" description="Basic residues" evidence="18">
    <location>
        <begin position="460"/>
        <end position="469"/>
    </location>
</feature>
<evidence type="ECO:0000256" key="1">
    <source>
        <dbReference type="ARBA" id="ARBA00001936"/>
    </source>
</evidence>
<dbReference type="InterPro" id="IPR015655">
    <property type="entry name" value="PP2C"/>
</dbReference>
<dbReference type="InterPro" id="IPR013763">
    <property type="entry name" value="Cyclin-like_dom"/>
</dbReference>
<organism evidence="20">
    <name type="scientific">Oryza glumipatula</name>
    <dbReference type="NCBI Taxonomy" id="40148"/>
    <lineage>
        <taxon>Eukaryota</taxon>
        <taxon>Viridiplantae</taxon>
        <taxon>Streptophyta</taxon>
        <taxon>Embryophyta</taxon>
        <taxon>Tracheophyta</taxon>
        <taxon>Spermatophyta</taxon>
        <taxon>Magnoliopsida</taxon>
        <taxon>Liliopsida</taxon>
        <taxon>Poales</taxon>
        <taxon>Poaceae</taxon>
        <taxon>BOP clade</taxon>
        <taxon>Oryzoideae</taxon>
        <taxon>Oryzeae</taxon>
        <taxon>Oryzinae</taxon>
        <taxon>Oryza</taxon>
    </lineage>
</organism>
<keyword evidence="7 17" id="KW-0378">Hydrolase</keyword>
<dbReference type="PROSITE" id="PS51746">
    <property type="entry name" value="PPM_2"/>
    <property type="match status" value="1"/>
</dbReference>
<feature type="compositionally biased region" description="Gly residues" evidence="18">
    <location>
        <begin position="427"/>
        <end position="438"/>
    </location>
</feature>
<dbReference type="Pfam" id="PF02984">
    <property type="entry name" value="Cyclin_C"/>
    <property type="match status" value="1"/>
</dbReference>
<evidence type="ECO:0000313" key="20">
    <source>
        <dbReference type="EnsemblPlants" id="OGLUM02G23840.3"/>
    </source>
</evidence>
<dbReference type="SUPFAM" id="SSF81606">
    <property type="entry name" value="PP2C-like"/>
    <property type="match status" value="1"/>
</dbReference>
<dbReference type="STRING" id="40148.A0A0D9YUQ4"/>
<comment type="similarity">
    <text evidence="3 17">Belongs to the PP2C family.</text>
</comment>
<proteinExistence type="inferred from homology"/>
<dbReference type="SMART" id="SM00331">
    <property type="entry name" value="PP2C_SIG"/>
    <property type="match status" value="1"/>
</dbReference>
<dbReference type="eggNOG" id="KOG0654">
    <property type="taxonomic scope" value="Eukaryota"/>
</dbReference>
<evidence type="ECO:0000256" key="11">
    <source>
        <dbReference type="ARBA" id="ARBA00023211"/>
    </source>
</evidence>
<dbReference type="FunFam" id="1.10.472.10:FF:000157">
    <property type="entry name" value="Putative cyclin-F2-1"/>
    <property type="match status" value="1"/>
</dbReference>
<feature type="region of interest" description="Disordered" evidence="18">
    <location>
        <begin position="858"/>
        <end position="887"/>
    </location>
</feature>
<dbReference type="PROSITE" id="PS00292">
    <property type="entry name" value="CYCLINS"/>
    <property type="match status" value="1"/>
</dbReference>
<keyword evidence="8" id="KW-0460">Magnesium</keyword>
<evidence type="ECO:0000256" key="3">
    <source>
        <dbReference type="ARBA" id="ARBA00006702"/>
    </source>
</evidence>